<evidence type="ECO:0000256" key="2">
    <source>
        <dbReference type="ARBA" id="ARBA00004922"/>
    </source>
</evidence>
<reference evidence="13 14" key="1">
    <citation type="journal article" name="Sci. Rep.">
        <title>Telomere-to-telomere assembled and centromere annotated genomes of the two main subspecies of the button mushroom Agaricus bisporus reveal especially polymorphic chromosome ends.</title>
        <authorList>
            <person name="Sonnenberg A.S.M."/>
            <person name="Sedaghat-Telgerd N."/>
            <person name="Lavrijssen B."/>
            <person name="Ohm R.A."/>
            <person name="Hendrickx P.M."/>
            <person name="Scholtmeijer K."/>
            <person name="Baars J.J.P."/>
            <person name="van Peer A."/>
        </authorList>
    </citation>
    <scope>NUCLEOTIDE SEQUENCE [LARGE SCALE GENOMIC DNA]</scope>
    <source>
        <strain evidence="13 14">H119_p4</strain>
    </source>
</reference>
<dbReference type="EMBL" id="JABXXO010000001">
    <property type="protein sequence ID" value="KAF7784519.1"/>
    <property type="molecule type" value="Genomic_DNA"/>
</dbReference>
<proteinExistence type="predicted"/>
<keyword evidence="9" id="KW-1133">Transmembrane helix</keyword>
<dbReference type="GO" id="GO:0004578">
    <property type="term" value="F:chitobiosyldiphosphodolichol beta-mannosyltransferase activity"/>
    <property type="evidence" value="ECO:0007669"/>
    <property type="project" value="UniProtKB-EC"/>
</dbReference>
<dbReference type="Pfam" id="PF13692">
    <property type="entry name" value="Glyco_trans_1_4"/>
    <property type="match status" value="1"/>
</dbReference>
<evidence type="ECO:0000256" key="11">
    <source>
        <dbReference type="ARBA" id="ARBA00024899"/>
    </source>
</evidence>
<evidence type="ECO:0000256" key="8">
    <source>
        <dbReference type="ARBA" id="ARBA00022824"/>
    </source>
</evidence>
<dbReference type="SUPFAM" id="SSF53756">
    <property type="entry name" value="UDP-Glycosyltransferase/glycogen phosphorylase"/>
    <property type="match status" value="1"/>
</dbReference>
<comment type="pathway">
    <text evidence="2">Protein modification; protein glycosylation.</text>
</comment>
<comment type="subcellular location">
    <subcellularLocation>
        <location evidence="1">Endoplasmic reticulum membrane</location>
        <topology evidence="1">Single-pass membrane protein</topology>
    </subcellularLocation>
</comment>
<keyword evidence="5" id="KW-0328">Glycosyltransferase</keyword>
<evidence type="ECO:0000256" key="3">
    <source>
        <dbReference type="ARBA" id="ARBA00012611"/>
    </source>
</evidence>
<comment type="caution">
    <text evidence="13">The sequence shown here is derived from an EMBL/GenBank/DDBJ whole genome shotgun (WGS) entry which is preliminary data.</text>
</comment>
<dbReference type="PANTHER" id="PTHR13036">
    <property type="entry name" value="BETA1,4 MANNOSYLTRANSFERASE"/>
    <property type="match status" value="1"/>
</dbReference>
<evidence type="ECO:0000256" key="9">
    <source>
        <dbReference type="ARBA" id="ARBA00022989"/>
    </source>
</evidence>
<evidence type="ECO:0000256" key="1">
    <source>
        <dbReference type="ARBA" id="ARBA00004389"/>
    </source>
</evidence>
<evidence type="ECO:0000313" key="13">
    <source>
        <dbReference type="EMBL" id="KAF7784519.1"/>
    </source>
</evidence>
<dbReference type="InterPro" id="IPR026051">
    <property type="entry name" value="ALG1-like"/>
</dbReference>
<feature type="region of interest" description="Disordered" evidence="12">
    <location>
        <begin position="163"/>
        <end position="200"/>
    </location>
</feature>
<name>A0A8H7FB77_AGABI</name>
<dbReference type="EC" id="2.4.1.142" evidence="3"/>
<dbReference type="Gene3D" id="3.40.50.2000">
    <property type="entry name" value="Glycogen Phosphorylase B"/>
    <property type="match status" value="1"/>
</dbReference>
<accession>A0A8H7FB77</accession>
<evidence type="ECO:0000256" key="10">
    <source>
        <dbReference type="ARBA" id="ARBA00023136"/>
    </source>
</evidence>
<protein>
    <recommendedName>
        <fullName evidence="4">Chitobiosyldiphosphodolichol beta-mannosyltransferase</fullName>
        <ecNumber evidence="3">2.4.1.142</ecNumber>
    </recommendedName>
</protein>
<evidence type="ECO:0000256" key="5">
    <source>
        <dbReference type="ARBA" id="ARBA00022676"/>
    </source>
</evidence>
<comment type="function">
    <text evidence="11">Participates in the formation of the lipid-linked precursor oligosaccharide for N-glycosylation. Involved in assembling the dolichol-pyrophosphate-GlcNAc(2)-Man(5) intermediate on the cytoplasmic surface of the ER.</text>
</comment>
<evidence type="ECO:0000256" key="7">
    <source>
        <dbReference type="ARBA" id="ARBA00022692"/>
    </source>
</evidence>
<dbReference type="AlphaFoldDB" id="A0A8H7FB77"/>
<gene>
    <name evidence="13" type="ORF">Agabi119p4_684</name>
</gene>
<evidence type="ECO:0000256" key="4">
    <source>
        <dbReference type="ARBA" id="ARBA00015841"/>
    </source>
</evidence>
<dbReference type="PANTHER" id="PTHR13036:SF0">
    <property type="entry name" value="CHITOBIOSYLDIPHOSPHODOLICHOL BETA-MANNOSYLTRANSFERASE"/>
    <property type="match status" value="1"/>
</dbReference>
<evidence type="ECO:0000313" key="14">
    <source>
        <dbReference type="Proteomes" id="UP000629468"/>
    </source>
</evidence>
<keyword evidence="6" id="KW-0808">Transferase</keyword>
<evidence type="ECO:0000256" key="12">
    <source>
        <dbReference type="SAM" id="MobiDB-lite"/>
    </source>
</evidence>
<dbReference type="Proteomes" id="UP000629468">
    <property type="component" value="Unassembled WGS sequence"/>
</dbReference>
<keyword evidence="7" id="KW-0812">Transmembrane</keyword>
<keyword evidence="8" id="KW-0256">Endoplasmic reticulum</keyword>
<organism evidence="13 14">
    <name type="scientific">Agaricus bisporus var. burnettii</name>
    <dbReference type="NCBI Taxonomy" id="192524"/>
    <lineage>
        <taxon>Eukaryota</taxon>
        <taxon>Fungi</taxon>
        <taxon>Dikarya</taxon>
        <taxon>Basidiomycota</taxon>
        <taxon>Agaricomycotina</taxon>
        <taxon>Agaricomycetes</taxon>
        <taxon>Agaricomycetidae</taxon>
        <taxon>Agaricales</taxon>
        <taxon>Agaricineae</taxon>
        <taxon>Agaricaceae</taxon>
        <taxon>Agaricus</taxon>
    </lineage>
</organism>
<evidence type="ECO:0000256" key="6">
    <source>
        <dbReference type="ARBA" id="ARBA00022679"/>
    </source>
</evidence>
<dbReference type="GO" id="GO:0005789">
    <property type="term" value="C:endoplasmic reticulum membrane"/>
    <property type="evidence" value="ECO:0007669"/>
    <property type="project" value="UniProtKB-SubCell"/>
</dbReference>
<keyword evidence="10" id="KW-0472">Membrane</keyword>
<sequence>MMYHAQSFAQHGFLTDLIGYGGSKPIPALERLATLRLRHLPELPTAVGGLPFILAAPIKSASGIHLGPESSKYSHITPGTNSLKLGERHFLVHVAKWFEKTFGRHAYAHLFVTQAMKDYLTKEWDLKGKKVVLYDRPPKHFHRASPSETHDLFLRLGSSLSIDKSPAPPESTLLTEMKPYSPSTSSPLAGASSLHETSLPSLRSDRPAVVVSSTSWTPDEDFSILLDALEMYEQHAQDRDTRHEDSTSRLPKLLVIVTGKGPLRSTYMQRINELQKTWKWVRCVSLWLEAKDYPILLGSADLGVSLHSSSSALDLPMKVVDMFGCGLPVCALNFGCLHELVKDQINGLVFSDATQLADQLETLLKNFPSSEKLRSLANTLQGPHLKNNDSHKWVWTNWENNWDLVMKQLITNT</sequence>